<dbReference type="Pfam" id="PF13520">
    <property type="entry name" value="AA_permease_2"/>
    <property type="match status" value="1"/>
</dbReference>
<reference evidence="9" key="1">
    <citation type="submission" date="2016-06" db="UniProtKB">
        <authorList>
            <consortium name="WormBaseParasite"/>
        </authorList>
    </citation>
    <scope>IDENTIFICATION</scope>
</reference>
<name>A0A183ASG1_9TREM</name>
<comment type="subcellular location">
    <subcellularLocation>
        <location evidence="1">Membrane</location>
        <topology evidence="1">Multi-pass membrane protein</topology>
    </subcellularLocation>
</comment>
<feature type="transmembrane region" description="Helical" evidence="6">
    <location>
        <begin position="317"/>
        <end position="345"/>
    </location>
</feature>
<keyword evidence="5 6" id="KW-0472">Membrane</keyword>
<dbReference type="InterPro" id="IPR002293">
    <property type="entry name" value="AA/rel_permease1"/>
</dbReference>
<dbReference type="WBParaSite" id="ECPE_0000992701-mRNA-1">
    <property type="protein sequence ID" value="ECPE_0000992701-mRNA-1"/>
    <property type="gene ID" value="ECPE_0000992701"/>
</dbReference>
<evidence type="ECO:0000313" key="7">
    <source>
        <dbReference type="EMBL" id="VDP86147.1"/>
    </source>
</evidence>
<feature type="transmembrane region" description="Helical" evidence="6">
    <location>
        <begin position="69"/>
        <end position="90"/>
    </location>
</feature>
<organism evidence="9">
    <name type="scientific">Echinostoma caproni</name>
    <dbReference type="NCBI Taxonomy" id="27848"/>
    <lineage>
        <taxon>Eukaryota</taxon>
        <taxon>Metazoa</taxon>
        <taxon>Spiralia</taxon>
        <taxon>Lophotrochozoa</taxon>
        <taxon>Platyhelminthes</taxon>
        <taxon>Trematoda</taxon>
        <taxon>Digenea</taxon>
        <taxon>Plagiorchiida</taxon>
        <taxon>Echinostomata</taxon>
        <taxon>Echinostomatoidea</taxon>
        <taxon>Echinostomatidae</taxon>
        <taxon>Echinostoma</taxon>
    </lineage>
</organism>
<dbReference type="AlphaFoldDB" id="A0A183ASG1"/>
<keyword evidence="4 6" id="KW-1133">Transmembrane helix</keyword>
<dbReference type="Proteomes" id="UP000272942">
    <property type="component" value="Unassembled WGS sequence"/>
</dbReference>
<feature type="transmembrane region" description="Helical" evidence="6">
    <location>
        <begin position="503"/>
        <end position="525"/>
    </location>
</feature>
<proteinExistence type="predicted"/>
<dbReference type="GO" id="GO:0005886">
    <property type="term" value="C:plasma membrane"/>
    <property type="evidence" value="ECO:0007669"/>
    <property type="project" value="TreeGrafter"/>
</dbReference>
<feature type="transmembrane region" description="Helical" evidence="6">
    <location>
        <begin position="198"/>
        <end position="217"/>
    </location>
</feature>
<feature type="transmembrane region" description="Helical" evidence="6">
    <location>
        <begin position="172"/>
        <end position="191"/>
    </location>
</feature>
<evidence type="ECO:0000256" key="1">
    <source>
        <dbReference type="ARBA" id="ARBA00004141"/>
    </source>
</evidence>
<sequence>MTQVYKCISYREFCRRVMRKRPAMEDSKLETPLKRCLNAPQLTLYCVAHMIGAGLYVLTGQLIRDYAGPATALAYLVSALTSIFTALCYAEFTTLFPRAGSAYLYTYLMFGELPAFLTGWTMIADVIVSSAAVAKAFSGTINWLTNGTIRNWSSTHLINMGNSHVLDSSPDLVAGGFLLVLVLITLTGANISLTVNAVLSAIQICCLIIVTISFFVLGSPENFQVEGGFLPFGIRGILRGAGLAVFAFSGFEAVANASEESKNPRRDLPIALFAALLICGLLYVGVSFGLAYIVPRSGIVYDAPFVAAFSYVNQPGLMWFAAFGTLLATGATKLVAMYVIPRLFYAIASDGLLFKCMACVEHRTKVPILSLLVGGLITILLAVFIRIQVLAEFTSVGVIFSYFLIGLNLMVLRYLFVDEHHVIDNDPTEKRDLAEWQSTMKREEAQASLIPPPTELWLRPCVPNCLRWIDTRQCFNVVLGTYICAVLCLGITINVFFIHQIPWLWILSLIFIVLLITSFLVLCAYEPMRYKKGFEVGE</sequence>
<feature type="transmembrane region" description="Helical" evidence="6">
    <location>
        <begin position="393"/>
        <end position="416"/>
    </location>
</feature>
<accession>A0A183ASG1</accession>
<reference evidence="7 8" key="2">
    <citation type="submission" date="2018-11" db="EMBL/GenBank/DDBJ databases">
        <authorList>
            <consortium name="Pathogen Informatics"/>
        </authorList>
    </citation>
    <scope>NUCLEOTIDE SEQUENCE [LARGE SCALE GENOMIC DNA]</scope>
    <source>
        <strain evidence="7 8">Egypt</strain>
    </source>
</reference>
<feature type="transmembrane region" description="Helical" evidence="6">
    <location>
        <begin position="102"/>
        <end position="123"/>
    </location>
</feature>
<feature type="transmembrane region" description="Helical" evidence="6">
    <location>
        <begin position="42"/>
        <end position="63"/>
    </location>
</feature>
<dbReference type="EMBL" id="UZAN01048149">
    <property type="protein sequence ID" value="VDP86147.1"/>
    <property type="molecule type" value="Genomic_DNA"/>
</dbReference>
<dbReference type="GO" id="GO:0015171">
    <property type="term" value="F:amino acid transmembrane transporter activity"/>
    <property type="evidence" value="ECO:0007669"/>
    <property type="project" value="TreeGrafter"/>
</dbReference>
<protein>
    <submittedName>
        <fullName evidence="9">AA_permease_C domain-containing protein</fullName>
    </submittedName>
</protein>
<feature type="transmembrane region" description="Helical" evidence="6">
    <location>
        <begin position="366"/>
        <end position="387"/>
    </location>
</feature>
<evidence type="ECO:0000256" key="2">
    <source>
        <dbReference type="ARBA" id="ARBA00022448"/>
    </source>
</evidence>
<evidence type="ECO:0000313" key="8">
    <source>
        <dbReference type="Proteomes" id="UP000272942"/>
    </source>
</evidence>
<feature type="transmembrane region" description="Helical" evidence="6">
    <location>
        <begin position="270"/>
        <end position="294"/>
    </location>
</feature>
<dbReference type="PANTHER" id="PTHR43243">
    <property type="entry name" value="INNER MEMBRANE TRANSPORTER YGJI-RELATED"/>
    <property type="match status" value="1"/>
</dbReference>
<evidence type="ECO:0000256" key="5">
    <source>
        <dbReference type="ARBA" id="ARBA00023136"/>
    </source>
</evidence>
<keyword evidence="2" id="KW-0813">Transport</keyword>
<evidence type="ECO:0000313" key="9">
    <source>
        <dbReference type="WBParaSite" id="ECPE_0000992701-mRNA-1"/>
    </source>
</evidence>
<evidence type="ECO:0000256" key="4">
    <source>
        <dbReference type="ARBA" id="ARBA00022989"/>
    </source>
</evidence>
<dbReference type="PANTHER" id="PTHR43243:SF4">
    <property type="entry name" value="CATIONIC AMINO ACID TRANSPORTER 4"/>
    <property type="match status" value="1"/>
</dbReference>
<feature type="transmembrane region" description="Helical" evidence="6">
    <location>
        <begin position="237"/>
        <end position="258"/>
    </location>
</feature>
<gene>
    <name evidence="7" type="ORF">ECPE_LOCUS9896</name>
</gene>
<keyword evidence="8" id="KW-1185">Reference proteome</keyword>
<dbReference type="OrthoDB" id="3900342at2759"/>
<keyword evidence="3 6" id="KW-0812">Transmembrane</keyword>
<dbReference type="Gene3D" id="1.20.1740.10">
    <property type="entry name" value="Amino acid/polyamine transporter I"/>
    <property type="match status" value="1"/>
</dbReference>
<evidence type="ECO:0000256" key="3">
    <source>
        <dbReference type="ARBA" id="ARBA00022692"/>
    </source>
</evidence>
<evidence type="ECO:0000256" key="6">
    <source>
        <dbReference type="SAM" id="Phobius"/>
    </source>
</evidence>
<feature type="transmembrane region" description="Helical" evidence="6">
    <location>
        <begin position="477"/>
        <end position="497"/>
    </location>
</feature>